<dbReference type="InterPro" id="IPR004370">
    <property type="entry name" value="4-OT-like_dom"/>
</dbReference>
<evidence type="ECO:0000313" key="5">
    <source>
        <dbReference type="Proteomes" id="UP001596060"/>
    </source>
</evidence>
<evidence type="ECO:0000313" key="4">
    <source>
        <dbReference type="EMBL" id="MFC5507790.1"/>
    </source>
</evidence>
<dbReference type="InterPro" id="IPR014347">
    <property type="entry name" value="Tautomerase/MIF_sf"/>
</dbReference>
<dbReference type="Proteomes" id="UP001596060">
    <property type="component" value="Unassembled WGS sequence"/>
</dbReference>
<evidence type="ECO:0000256" key="1">
    <source>
        <dbReference type="ARBA" id="ARBA00006723"/>
    </source>
</evidence>
<comment type="caution">
    <text evidence="4">The sequence shown here is derived from an EMBL/GenBank/DDBJ whole genome shotgun (WGS) entry which is preliminary data.</text>
</comment>
<keyword evidence="2" id="KW-0413">Isomerase</keyword>
<dbReference type="Gene3D" id="3.30.429.10">
    <property type="entry name" value="Macrophage Migration Inhibitory Factor"/>
    <property type="match status" value="1"/>
</dbReference>
<gene>
    <name evidence="4" type="ORF">ACFPN9_21320</name>
</gene>
<evidence type="ECO:0000259" key="3">
    <source>
        <dbReference type="Pfam" id="PF01361"/>
    </source>
</evidence>
<accession>A0ABW0P5Y2</accession>
<dbReference type="SUPFAM" id="SSF55331">
    <property type="entry name" value="Tautomerase/MIF"/>
    <property type="match status" value="1"/>
</dbReference>
<dbReference type="Pfam" id="PF01361">
    <property type="entry name" value="Tautomerase"/>
    <property type="match status" value="1"/>
</dbReference>
<proteinExistence type="inferred from homology"/>
<comment type="similarity">
    <text evidence="1">Belongs to the 4-oxalocrotonate tautomerase family.</text>
</comment>
<dbReference type="RefSeq" id="WP_067988199.1">
    <property type="nucleotide sequence ID" value="NZ_JBHSLU010000070.1"/>
</dbReference>
<organism evidence="4 5">
    <name type="scientific">Bosea massiliensis</name>
    <dbReference type="NCBI Taxonomy" id="151419"/>
    <lineage>
        <taxon>Bacteria</taxon>
        <taxon>Pseudomonadati</taxon>
        <taxon>Pseudomonadota</taxon>
        <taxon>Alphaproteobacteria</taxon>
        <taxon>Hyphomicrobiales</taxon>
        <taxon>Boseaceae</taxon>
        <taxon>Bosea</taxon>
    </lineage>
</organism>
<name>A0ABW0P5Y2_9HYPH</name>
<dbReference type="PROSITE" id="PS51257">
    <property type="entry name" value="PROKAR_LIPOPROTEIN"/>
    <property type="match status" value="1"/>
</dbReference>
<dbReference type="EMBL" id="JBHSLU010000070">
    <property type="protein sequence ID" value="MFC5507790.1"/>
    <property type="molecule type" value="Genomic_DNA"/>
</dbReference>
<protein>
    <submittedName>
        <fullName evidence="4">4-oxalocrotonate tautomerase family protein</fullName>
    </submittedName>
</protein>
<sequence length="66" mass="6887">MPVIRISHAAQYDPAAKEKILKEVTAAYAAAAGCDPAKVWVVLEEVAKTDWSTGGTSLAARAAQTS</sequence>
<dbReference type="PANTHER" id="PTHR35530">
    <property type="entry name" value="TAUTOMERASE-RELATED"/>
    <property type="match status" value="1"/>
</dbReference>
<feature type="domain" description="4-oxalocrotonate tautomerase-like" evidence="3">
    <location>
        <begin position="2"/>
        <end position="61"/>
    </location>
</feature>
<dbReference type="PANTHER" id="PTHR35530:SF1">
    <property type="entry name" value="2-HYDROXYMUCONATE TAUTOMERASE"/>
    <property type="match status" value="1"/>
</dbReference>
<evidence type="ECO:0000256" key="2">
    <source>
        <dbReference type="ARBA" id="ARBA00023235"/>
    </source>
</evidence>
<keyword evidence="5" id="KW-1185">Reference proteome</keyword>
<reference evidence="5" key="1">
    <citation type="journal article" date="2019" name="Int. J. Syst. Evol. Microbiol.">
        <title>The Global Catalogue of Microorganisms (GCM) 10K type strain sequencing project: providing services to taxonomists for standard genome sequencing and annotation.</title>
        <authorList>
            <consortium name="The Broad Institute Genomics Platform"/>
            <consortium name="The Broad Institute Genome Sequencing Center for Infectious Disease"/>
            <person name="Wu L."/>
            <person name="Ma J."/>
        </authorList>
    </citation>
    <scope>NUCLEOTIDE SEQUENCE [LARGE SCALE GENOMIC DNA]</scope>
    <source>
        <strain evidence="5">CCUG 43117</strain>
    </source>
</reference>